<organism evidence="2 3">
    <name type="scientific">Gymnopus androsaceus JB14</name>
    <dbReference type="NCBI Taxonomy" id="1447944"/>
    <lineage>
        <taxon>Eukaryota</taxon>
        <taxon>Fungi</taxon>
        <taxon>Dikarya</taxon>
        <taxon>Basidiomycota</taxon>
        <taxon>Agaricomycotina</taxon>
        <taxon>Agaricomycetes</taxon>
        <taxon>Agaricomycetidae</taxon>
        <taxon>Agaricales</taxon>
        <taxon>Marasmiineae</taxon>
        <taxon>Omphalotaceae</taxon>
        <taxon>Gymnopus</taxon>
    </lineage>
</organism>
<protein>
    <submittedName>
        <fullName evidence="2">Uncharacterized protein</fullName>
    </submittedName>
</protein>
<evidence type="ECO:0000256" key="1">
    <source>
        <dbReference type="SAM" id="MobiDB-lite"/>
    </source>
</evidence>
<dbReference type="EMBL" id="ML769488">
    <property type="protein sequence ID" value="KAE9398082.1"/>
    <property type="molecule type" value="Genomic_DNA"/>
</dbReference>
<dbReference type="Proteomes" id="UP000799118">
    <property type="component" value="Unassembled WGS sequence"/>
</dbReference>
<feature type="compositionally biased region" description="Polar residues" evidence="1">
    <location>
        <begin position="56"/>
        <end position="69"/>
    </location>
</feature>
<evidence type="ECO:0000313" key="2">
    <source>
        <dbReference type="EMBL" id="KAE9398082.1"/>
    </source>
</evidence>
<reference evidence="2" key="1">
    <citation type="journal article" date="2019" name="Environ. Microbiol.">
        <title>Fungal ecological strategies reflected in gene transcription - a case study of two litter decomposers.</title>
        <authorList>
            <person name="Barbi F."/>
            <person name="Kohler A."/>
            <person name="Barry K."/>
            <person name="Baskaran P."/>
            <person name="Daum C."/>
            <person name="Fauchery L."/>
            <person name="Ihrmark K."/>
            <person name="Kuo A."/>
            <person name="LaButti K."/>
            <person name="Lipzen A."/>
            <person name="Morin E."/>
            <person name="Grigoriev I.V."/>
            <person name="Henrissat B."/>
            <person name="Lindahl B."/>
            <person name="Martin F."/>
        </authorList>
    </citation>
    <scope>NUCLEOTIDE SEQUENCE</scope>
    <source>
        <strain evidence="2">JB14</strain>
    </source>
</reference>
<name>A0A6A4HHA4_9AGAR</name>
<accession>A0A6A4HHA4</accession>
<proteinExistence type="predicted"/>
<evidence type="ECO:0000313" key="3">
    <source>
        <dbReference type="Proteomes" id="UP000799118"/>
    </source>
</evidence>
<dbReference type="AlphaFoldDB" id="A0A6A4HHA4"/>
<gene>
    <name evidence="2" type="ORF">BT96DRAFT_995264</name>
</gene>
<keyword evidence="3" id="KW-1185">Reference proteome</keyword>
<sequence>MPKTRRVSRQMQLDKIMLRPGVTLTPEELEPAKKLKQAIEEDDDQQQYLLLTVNDEGQQVPAPTSTAPNPSRAPNIASNNPLTLPPEGAQNPMLYLQPPLTWREWGKVYRKHRKRIQTSWGPQGYSNPLPSKQYMRKMATVSIQTRGRITQLARQELHNLWKEQEGKTQFLNQSRMQVLLRFFG</sequence>
<feature type="region of interest" description="Disordered" evidence="1">
    <location>
        <begin position="56"/>
        <end position="80"/>
    </location>
</feature>